<dbReference type="EMBL" id="FNYO01000003">
    <property type="protein sequence ID" value="SEI42508.1"/>
    <property type="molecule type" value="Genomic_DNA"/>
</dbReference>
<evidence type="ECO:0000313" key="2">
    <source>
        <dbReference type="EMBL" id="SEI42508.1"/>
    </source>
</evidence>
<dbReference type="Proteomes" id="UP000199005">
    <property type="component" value="Unassembled WGS sequence"/>
</dbReference>
<protein>
    <submittedName>
        <fullName evidence="2">Uncharacterized protein</fullName>
    </submittedName>
</protein>
<accession>A0A1H6QFQ6</accession>
<sequence length="76" mass="8821">MQAVHRLLRQHLEKVDFNRTWQQLHAHFEVGRPDGSRREVAARAVDEKIARRRPRRRLRAGQGHLAGPVAASRSRP</sequence>
<feature type="region of interest" description="Disordered" evidence="1">
    <location>
        <begin position="46"/>
        <end position="76"/>
    </location>
</feature>
<dbReference type="AlphaFoldDB" id="A0A1H6QFQ6"/>
<gene>
    <name evidence="2" type="ORF">SAMN04244579_00381</name>
</gene>
<reference evidence="2 3" key="1">
    <citation type="submission" date="2016-10" db="EMBL/GenBank/DDBJ databases">
        <authorList>
            <person name="de Groot N.N."/>
        </authorList>
    </citation>
    <scope>NUCLEOTIDE SEQUENCE [LARGE SCALE GENOMIC DNA]</scope>
    <source>
        <strain evidence="2 3">DSM 1041</strain>
    </source>
</reference>
<evidence type="ECO:0000256" key="1">
    <source>
        <dbReference type="SAM" id="MobiDB-lite"/>
    </source>
</evidence>
<evidence type="ECO:0000313" key="3">
    <source>
        <dbReference type="Proteomes" id="UP000199005"/>
    </source>
</evidence>
<organism evidence="2 3">
    <name type="scientific">Azotobacter beijerinckii</name>
    <dbReference type="NCBI Taxonomy" id="170623"/>
    <lineage>
        <taxon>Bacteria</taxon>
        <taxon>Pseudomonadati</taxon>
        <taxon>Pseudomonadota</taxon>
        <taxon>Gammaproteobacteria</taxon>
        <taxon>Pseudomonadales</taxon>
        <taxon>Pseudomonadaceae</taxon>
        <taxon>Azotobacter</taxon>
    </lineage>
</organism>
<dbReference type="STRING" id="170623.SAMN04244579_00381"/>
<feature type="compositionally biased region" description="Basic residues" evidence="1">
    <location>
        <begin position="50"/>
        <end position="59"/>
    </location>
</feature>
<proteinExistence type="predicted"/>
<name>A0A1H6QFQ6_9GAMM</name>